<evidence type="ECO:0000256" key="1">
    <source>
        <dbReference type="ARBA" id="ARBA00038178"/>
    </source>
</evidence>
<proteinExistence type="inferred from homology"/>
<accession>A0A2A3E9C9</accession>
<name>A0A2A3E9C9_APICC</name>
<dbReference type="PANTHER" id="PTHR31017:SF1">
    <property type="entry name" value="LATE SECRETORY PATHWAY PROTEIN AVL9 HOMOLOG"/>
    <property type="match status" value="1"/>
</dbReference>
<comment type="similarity">
    <text evidence="1">Belongs to the AVL9 family.</text>
</comment>
<protein>
    <submittedName>
        <fullName evidence="3">Late secretory pathway protein AVL9</fullName>
    </submittedName>
</protein>
<dbReference type="OrthoDB" id="26278at2759"/>
<evidence type="ECO:0000259" key="2">
    <source>
        <dbReference type="PROSITE" id="PS50211"/>
    </source>
</evidence>
<dbReference type="Proteomes" id="UP000242457">
    <property type="component" value="Unassembled WGS sequence"/>
</dbReference>
<dbReference type="STRING" id="94128.A0A2A3E9C9"/>
<dbReference type="GO" id="GO:0005737">
    <property type="term" value="C:cytoplasm"/>
    <property type="evidence" value="ECO:0007669"/>
    <property type="project" value="TreeGrafter"/>
</dbReference>
<dbReference type="PROSITE" id="PS50211">
    <property type="entry name" value="DENN"/>
    <property type="match status" value="1"/>
</dbReference>
<dbReference type="InterPro" id="IPR051731">
    <property type="entry name" value="DENND11/AVL9_GEFs"/>
</dbReference>
<sequence length="658" mass="74047">MAESIGPILHVIVVGFHHKKGCQNIYINSSIYLYNHKYDYVEYSFPPLVPGAPNECPLGWKYLPTLALPDGSHNYDEDTVYFHLPSLNNPKCTIYGISCFRQIPVEKLKNRTSDITRGTVQKSVCVLSTLPLYGHIQVKMALITHAYFEEGDFSKVSLLEDTYHHLNSCMSCESQIPPQIFVGLSARDFILQFRHKVLLLFKLLLLEKRIIFYQSPVQPLCAAILTLLSLYPGMIEHGLQQAACVRTSRPMSPIPTFDEEEISVNTIDNNLSSTNCIKDGISDRVTVHINGNSDRNSLCINDNKAIETMEAQECTNVEENNPVYSSKSNDNMHRVQSIHTITLSTTDTDNTLPRDTSNDALSDARLTNNITQIAHINSELCGLPLNIFTKGYLCLPYLSLPYLDLLADINVRGYIVGATNVLFKQKKQLIDVLVEVENTRIETSDPELRRQLHLTTEDLRFADYIVRHVSEPRKDIFLDGVGWEGGDEWIRTQFRVYLLSMLRTSMQQDSRQSDHYNSAFIAAWRLTNNYKIWNSSNKPEISNIEPGHPFAGQLSVQDMKLRLSHTMQNTESGRKLNQAMASTGRAVATTGKAVGGALSQAKGAFSNWWSTLTTVQPVEEGKDNQTSTIHQTLSSMVNKTAVEDDEINMTTNNTGLEE</sequence>
<dbReference type="InterPro" id="IPR037516">
    <property type="entry name" value="Tripartite_DENN"/>
</dbReference>
<dbReference type="Pfam" id="PF09794">
    <property type="entry name" value="Avl9"/>
    <property type="match status" value="1"/>
</dbReference>
<keyword evidence="4" id="KW-1185">Reference proteome</keyword>
<dbReference type="PANTHER" id="PTHR31017">
    <property type="entry name" value="LATE SECRETORY PATHWAY PROTEIN AVL9-RELATED"/>
    <property type="match status" value="1"/>
</dbReference>
<dbReference type="InterPro" id="IPR018307">
    <property type="entry name" value="ABL9/DENND6_dom"/>
</dbReference>
<dbReference type="EMBL" id="KZ288344">
    <property type="protein sequence ID" value="PBC27661.1"/>
    <property type="molecule type" value="Genomic_DNA"/>
</dbReference>
<feature type="domain" description="UDENN" evidence="2">
    <location>
        <begin position="9"/>
        <end position="425"/>
    </location>
</feature>
<gene>
    <name evidence="3" type="ORF">APICC_04050</name>
</gene>
<evidence type="ECO:0000313" key="3">
    <source>
        <dbReference type="EMBL" id="PBC27661.1"/>
    </source>
</evidence>
<dbReference type="AlphaFoldDB" id="A0A2A3E9C9"/>
<reference evidence="3 4" key="1">
    <citation type="submission" date="2014-07" db="EMBL/GenBank/DDBJ databases">
        <title>Genomic and transcriptomic analysis on Apis cerana provide comprehensive insights into honey bee biology.</title>
        <authorList>
            <person name="Diao Q."/>
            <person name="Sun L."/>
            <person name="Zheng H."/>
            <person name="Zheng H."/>
            <person name="Xu S."/>
            <person name="Wang S."/>
            <person name="Zeng Z."/>
            <person name="Hu F."/>
            <person name="Su S."/>
            <person name="Wu J."/>
        </authorList>
    </citation>
    <scope>NUCLEOTIDE SEQUENCE [LARGE SCALE GENOMIC DNA]</scope>
    <source>
        <tissue evidence="3">Pupae without intestine</tissue>
    </source>
</reference>
<organism evidence="3 4">
    <name type="scientific">Apis cerana cerana</name>
    <name type="common">Oriental honeybee</name>
    <dbReference type="NCBI Taxonomy" id="94128"/>
    <lineage>
        <taxon>Eukaryota</taxon>
        <taxon>Metazoa</taxon>
        <taxon>Ecdysozoa</taxon>
        <taxon>Arthropoda</taxon>
        <taxon>Hexapoda</taxon>
        <taxon>Insecta</taxon>
        <taxon>Pterygota</taxon>
        <taxon>Neoptera</taxon>
        <taxon>Endopterygota</taxon>
        <taxon>Hymenoptera</taxon>
        <taxon>Apocrita</taxon>
        <taxon>Aculeata</taxon>
        <taxon>Apoidea</taxon>
        <taxon>Anthophila</taxon>
        <taxon>Apidae</taxon>
        <taxon>Apis</taxon>
    </lineage>
</organism>
<evidence type="ECO:0000313" key="4">
    <source>
        <dbReference type="Proteomes" id="UP000242457"/>
    </source>
</evidence>